<name>S9SC86_9RHOB</name>
<dbReference type="SUPFAM" id="SSF52418">
    <property type="entry name" value="Nucleoside phosphorylase/phosphoribosyltransferase catalytic domain"/>
    <property type="match status" value="1"/>
</dbReference>
<organism evidence="6 7">
    <name type="scientific">Rubellimicrobium thermophilum DSM 16684</name>
    <dbReference type="NCBI Taxonomy" id="1123069"/>
    <lineage>
        <taxon>Bacteria</taxon>
        <taxon>Pseudomonadati</taxon>
        <taxon>Pseudomonadota</taxon>
        <taxon>Alphaproteobacteria</taxon>
        <taxon>Rhodobacterales</taxon>
        <taxon>Roseobacteraceae</taxon>
        <taxon>Rubellimicrobium</taxon>
    </lineage>
</organism>
<dbReference type="InterPro" id="IPR000312">
    <property type="entry name" value="Glycosyl_Trfase_fam3"/>
</dbReference>
<comment type="caution">
    <text evidence="6">The sequence shown here is derived from an EMBL/GenBank/DDBJ whole genome shotgun (WGS) entry which is preliminary data.</text>
</comment>
<dbReference type="NCBIfam" id="NF006564">
    <property type="entry name" value="PRK09071.1"/>
    <property type="match status" value="1"/>
</dbReference>
<dbReference type="Pfam" id="PF00591">
    <property type="entry name" value="Glycos_transf_3"/>
    <property type="match status" value="1"/>
</dbReference>
<proteinExistence type="predicted"/>
<keyword evidence="1 6" id="KW-0328">Glycosyltransferase</keyword>
<dbReference type="Gene3D" id="3.40.1030.10">
    <property type="entry name" value="Nucleoside phosphorylase/phosphoribosyltransferase catalytic domain"/>
    <property type="match status" value="1"/>
</dbReference>
<evidence type="ECO:0000313" key="7">
    <source>
        <dbReference type="Proteomes" id="UP000015346"/>
    </source>
</evidence>
<evidence type="ECO:0000259" key="4">
    <source>
        <dbReference type="Pfam" id="PF00591"/>
    </source>
</evidence>
<sequence length="312" mass="33096">MQILGRGPGRSRNLTAEEAEAAMGLILDGRADPHAIGALLMLMRYRGESPEEIAGFTRALRASLPPMPPADLDWPSYAAGRSRGLPWFLLAARLVARSGARVLIHGWAPPQPEGPELREALALAGIGLAADPDEAGRLLDRDGIAFLPLDGFAPQALGLLRLREVLGLRSCINTVCRMLNPAGAAAAVQGVFHPPYMALQQAAGALLGQRRLGILKGGGGEFERNPSKAVTLWRLIGGQPERTELAPLLPEPQRLADGLRSPQALAALWDGRIDDAFARAIVIATAEAALLTLGSPARAEALWEERGRSLAA</sequence>
<dbReference type="OrthoDB" id="8455878at2"/>
<dbReference type="EMBL" id="AOLV01000002">
    <property type="protein sequence ID" value="EPX87730.1"/>
    <property type="molecule type" value="Genomic_DNA"/>
</dbReference>
<keyword evidence="3" id="KW-0028">Amino-acid biosynthesis</keyword>
<dbReference type="GO" id="GO:0000162">
    <property type="term" value="P:L-tryptophan biosynthetic process"/>
    <property type="evidence" value="ECO:0007669"/>
    <property type="project" value="UniProtKB-KW"/>
</dbReference>
<evidence type="ECO:0000256" key="3">
    <source>
        <dbReference type="ARBA" id="ARBA00022822"/>
    </source>
</evidence>
<keyword evidence="3" id="KW-0822">Tryptophan biosynthesis</keyword>
<dbReference type="PANTHER" id="PTHR43285:SF2">
    <property type="entry name" value="ANTHRANILATE PHOSPHORIBOSYLTRANSFERASE"/>
    <property type="match status" value="1"/>
</dbReference>
<dbReference type="GO" id="GO:0004048">
    <property type="term" value="F:anthranilate phosphoribosyltransferase activity"/>
    <property type="evidence" value="ECO:0007669"/>
    <property type="project" value="InterPro"/>
</dbReference>
<reference evidence="6 7" key="1">
    <citation type="journal article" date="2013" name="Stand. Genomic Sci.">
        <title>Genome sequence of the reddish-pigmented Rubellimicrobium thermophilum type strain (DSM 16684(T)), a member of the Roseobacter clade.</title>
        <authorList>
            <person name="Fiebig A."/>
            <person name="Riedel T."/>
            <person name="Gronow S."/>
            <person name="Petersen J."/>
            <person name="Klenk H.P."/>
            <person name="Goker M."/>
        </authorList>
    </citation>
    <scope>NUCLEOTIDE SEQUENCE [LARGE SCALE GENOMIC DNA]</scope>
    <source>
        <strain evidence="6 7">DSM 16684</strain>
    </source>
</reference>
<accession>S9SC86</accession>
<dbReference type="AlphaFoldDB" id="S9SC86"/>
<dbReference type="Pfam" id="PF02885">
    <property type="entry name" value="Glycos_trans_3N"/>
    <property type="match status" value="1"/>
</dbReference>
<dbReference type="InterPro" id="IPR005940">
    <property type="entry name" value="Anthranilate_Pribosyl_Tfrase"/>
</dbReference>
<evidence type="ECO:0000256" key="2">
    <source>
        <dbReference type="ARBA" id="ARBA00022679"/>
    </source>
</evidence>
<gene>
    <name evidence="6" type="ORF">ruthe_00130</name>
</gene>
<dbReference type="GO" id="GO:0005829">
    <property type="term" value="C:cytosol"/>
    <property type="evidence" value="ECO:0007669"/>
    <property type="project" value="TreeGrafter"/>
</dbReference>
<dbReference type="InterPro" id="IPR036320">
    <property type="entry name" value="Glycosyl_Trfase_fam3_N_dom_sf"/>
</dbReference>
<evidence type="ECO:0000259" key="5">
    <source>
        <dbReference type="Pfam" id="PF02885"/>
    </source>
</evidence>
<dbReference type="Gene3D" id="1.20.970.10">
    <property type="entry name" value="Transferase, Pyrimidine Nucleoside Phosphorylase, Chain C"/>
    <property type="match status" value="1"/>
</dbReference>
<dbReference type="PATRIC" id="fig|1123069.3.peg.134"/>
<dbReference type="Proteomes" id="UP000015346">
    <property type="component" value="Unassembled WGS sequence"/>
</dbReference>
<protein>
    <submittedName>
        <fullName evidence="6">Anthranilate phosphoribosyltransferase</fullName>
    </submittedName>
</protein>
<dbReference type="PANTHER" id="PTHR43285">
    <property type="entry name" value="ANTHRANILATE PHOSPHORIBOSYLTRANSFERASE"/>
    <property type="match status" value="1"/>
</dbReference>
<dbReference type="InterPro" id="IPR035902">
    <property type="entry name" value="Nuc_phospho_transferase"/>
</dbReference>
<dbReference type="HOGENOM" id="CLU_043389_0_0_5"/>
<keyword evidence="3" id="KW-0057">Aromatic amino acid biosynthesis</keyword>
<dbReference type="STRING" id="1123069.ruthe_00130"/>
<evidence type="ECO:0000313" key="6">
    <source>
        <dbReference type="EMBL" id="EPX87730.1"/>
    </source>
</evidence>
<dbReference type="SUPFAM" id="SSF47648">
    <property type="entry name" value="Nucleoside phosphorylase/phosphoribosyltransferase N-terminal domain"/>
    <property type="match status" value="1"/>
</dbReference>
<dbReference type="RefSeq" id="WP_021096275.1">
    <property type="nucleotide sequence ID" value="NZ_KE557318.1"/>
</dbReference>
<evidence type="ECO:0000256" key="1">
    <source>
        <dbReference type="ARBA" id="ARBA00022676"/>
    </source>
</evidence>
<feature type="domain" description="Glycosyl transferase family 3" evidence="4">
    <location>
        <begin position="121"/>
        <end position="247"/>
    </location>
</feature>
<keyword evidence="2 6" id="KW-0808">Transferase</keyword>
<feature type="domain" description="Glycosyl transferase family 3 N-terminal" evidence="5">
    <location>
        <begin position="11"/>
        <end position="63"/>
    </location>
</feature>
<dbReference type="InterPro" id="IPR017459">
    <property type="entry name" value="Glycosyl_Trfase_fam3_N_dom"/>
</dbReference>
<keyword evidence="7" id="KW-1185">Reference proteome</keyword>